<dbReference type="InterPro" id="IPR044730">
    <property type="entry name" value="RNase_H-like_dom_plant"/>
</dbReference>
<comment type="caution">
    <text evidence="2">The sequence shown here is derived from an EMBL/GenBank/DDBJ whole genome shotgun (WGS) entry which is preliminary data.</text>
</comment>
<dbReference type="GO" id="GO:0003676">
    <property type="term" value="F:nucleic acid binding"/>
    <property type="evidence" value="ECO:0007669"/>
    <property type="project" value="InterPro"/>
</dbReference>
<organism evidence="2 3">
    <name type="scientific">Malus domestica</name>
    <name type="common">Apple</name>
    <name type="synonym">Pyrus malus</name>
    <dbReference type="NCBI Taxonomy" id="3750"/>
    <lineage>
        <taxon>Eukaryota</taxon>
        <taxon>Viridiplantae</taxon>
        <taxon>Streptophyta</taxon>
        <taxon>Embryophyta</taxon>
        <taxon>Tracheophyta</taxon>
        <taxon>Spermatophyta</taxon>
        <taxon>Magnoliopsida</taxon>
        <taxon>eudicotyledons</taxon>
        <taxon>Gunneridae</taxon>
        <taxon>Pentapetalae</taxon>
        <taxon>rosids</taxon>
        <taxon>fabids</taxon>
        <taxon>Rosales</taxon>
        <taxon>Rosaceae</taxon>
        <taxon>Amygdaloideae</taxon>
        <taxon>Maleae</taxon>
        <taxon>Malus</taxon>
    </lineage>
</organism>
<evidence type="ECO:0000313" key="2">
    <source>
        <dbReference type="EMBL" id="RXH79831.1"/>
    </source>
</evidence>
<feature type="domain" description="RNase H type-1" evidence="1">
    <location>
        <begin position="2"/>
        <end position="77"/>
    </location>
</feature>
<keyword evidence="3" id="KW-1185">Reference proteome</keyword>
<evidence type="ECO:0000259" key="1">
    <source>
        <dbReference type="Pfam" id="PF13456"/>
    </source>
</evidence>
<protein>
    <recommendedName>
        <fullName evidence="1">RNase H type-1 domain-containing protein</fullName>
    </recommendedName>
</protein>
<dbReference type="InterPro" id="IPR036397">
    <property type="entry name" value="RNaseH_sf"/>
</dbReference>
<reference evidence="2 3" key="1">
    <citation type="submission" date="2018-10" db="EMBL/GenBank/DDBJ databases">
        <title>A high-quality apple genome assembly.</title>
        <authorList>
            <person name="Hu J."/>
        </authorList>
    </citation>
    <scope>NUCLEOTIDE SEQUENCE [LARGE SCALE GENOMIC DNA]</scope>
    <source>
        <strain evidence="3">cv. HFTH1</strain>
        <tissue evidence="2">Young leaf</tissue>
    </source>
</reference>
<sequence length="109" mass="11863">MAMLRGCKLGATLGFSEVILESDSSKAISCLSNSSENGSWEAVPTLARVKFLGEAFQNCFWSWVPRSANMAADALSSRDCAEMCDVVWVDRPPSSLVFVLNNDVLPCPR</sequence>
<dbReference type="Proteomes" id="UP000290289">
    <property type="component" value="Chromosome 13"/>
</dbReference>
<dbReference type="SUPFAM" id="SSF53098">
    <property type="entry name" value="Ribonuclease H-like"/>
    <property type="match status" value="1"/>
</dbReference>
<dbReference type="AlphaFoldDB" id="A0A498IE40"/>
<dbReference type="CDD" id="cd06222">
    <property type="entry name" value="RNase_H_like"/>
    <property type="match status" value="1"/>
</dbReference>
<dbReference type="InterPro" id="IPR012337">
    <property type="entry name" value="RNaseH-like_sf"/>
</dbReference>
<dbReference type="EMBL" id="RDQH01000339">
    <property type="protein sequence ID" value="RXH79831.1"/>
    <property type="molecule type" value="Genomic_DNA"/>
</dbReference>
<dbReference type="Pfam" id="PF13456">
    <property type="entry name" value="RVT_3"/>
    <property type="match status" value="1"/>
</dbReference>
<dbReference type="GO" id="GO:0004523">
    <property type="term" value="F:RNA-DNA hybrid ribonuclease activity"/>
    <property type="evidence" value="ECO:0007669"/>
    <property type="project" value="InterPro"/>
</dbReference>
<dbReference type="InterPro" id="IPR002156">
    <property type="entry name" value="RNaseH_domain"/>
</dbReference>
<accession>A0A498IE40</accession>
<name>A0A498IE40_MALDO</name>
<dbReference type="InterPro" id="IPR052929">
    <property type="entry name" value="RNase_H-like_EbsB-rel"/>
</dbReference>
<dbReference type="PANTHER" id="PTHR47074">
    <property type="entry name" value="BNAC02G40300D PROTEIN"/>
    <property type="match status" value="1"/>
</dbReference>
<dbReference type="Gene3D" id="3.30.420.10">
    <property type="entry name" value="Ribonuclease H-like superfamily/Ribonuclease H"/>
    <property type="match status" value="1"/>
</dbReference>
<evidence type="ECO:0000313" key="3">
    <source>
        <dbReference type="Proteomes" id="UP000290289"/>
    </source>
</evidence>
<proteinExistence type="predicted"/>
<dbReference type="PANTHER" id="PTHR47074:SF73">
    <property type="entry name" value="OS04G0448401 PROTEIN"/>
    <property type="match status" value="1"/>
</dbReference>
<gene>
    <name evidence="2" type="ORF">DVH24_040978</name>
</gene>